<comment type="caution">
    <text evidence="1">The sequence shown here is derived from an EMBL/GenBank/DDBJ whole genome shotgun (WGS) entry which is preliminary data.</text>
</comment>
<organism evidence="1 2">
    <name type="scientific">Nonomuraea angiospora</name>
    <dbReference type="NCBI Taxonomy" id="46172"/>
    <lineage>
        <taxon>Bacteria</taxon>
        <taxon>Bacillati</taxon>
        <taxon>Actinomycetota</taxon>
        <taxon>Actinomycetes</taxon>
        <taxon>Streptosporangiales</taxon>
        <taxon>Streptosporangiaceae</taxon>
        <taxon>Nonomuraea</taxon>
    </lineage>
</organism>
<reference evidence="1 2" key="1">
    <citation type="submission" date="2020-10" db="EMBL/GenBank/DDBJ databases">
        <title>Sequencing the genomes of 1000 actinobacteria strains.</title>
        <authorList>
            <person name="Klenk H.-P."/>
        </authorList>
    </citation>
    <scope>NUCLEOTIDE SEQUENCE [LARGE SCALE GENOMIC DNA]</scope>
    <source>
        <strain evidence="1 2">DSM 43173</strain>
    </source>
</reference>
<protein>
    <recommendedName>
        <fullName evidence="3">DUF4253 domain-containing protein</fullName>
    </recommendedName>
</protein>
<keyword evidence="2" id="KW-1185">Reference proteome</keyword>
<dbReference type="Proteomes" id="UP000633509">
    <property type="component" value="Unassembled WGS sequence"/>
</dbReference>
<accession>A0ABR9M905</accession>
<dbReference type="RefSeq" id="WP_192788961.1">
    <property type="nucleotide sequence ID" value="NZ_JADBEK010000001.1"/>
</dbReference>
<gene>
    <name evidence="1" type="ORF">H4W80_007064</name>
</gene>
<evidence type="ECO:0000313" key="1">
    <source>
        <dbReference type="EMBL" id="MBE1588806.1"/>
    </source>
</evidence>
<proteinExistence type="predicted"/>
<dbReference type="EMBL" id="JADBEK010000001">
    <property type="protein sequence ID" value="MBE1588806.1"/>
    <property type="molecule type" value="Genomic_DNA"/>
</dbReference>
<sequence>MQLSPMDIVADVDVLSLAGTPTETFTAGGADVTVGPSGSVVIADAVDDLAASGVWSSEEFRLIGPVPEALAERFLRWAGAWPSLEQSQLGSIHLFVRLEVGSLYLGTVRPGRSGWRTDEQTMDDCGLWIDQPLSLDVLDRVRPPSTPTILPGLDWLDHVNDDRATALRLFIESWHPLSNTDAVPATPAVHVPEALAAFYRLAHGRPQVLGVQNFISPAEELSTDADGLLEFGYENQACFAWSLDLSQDDPTVWTIDEPEYRYAERERLSGFLLQFSLHEAMVNAPYHAGGGPVPTPIASELLSTLRRVPLKTWMWPLYQTSFYVAPGLIACVDDDEEKDECSVWFGAAHRSLLRPLANCGIKWAVFDG</sequence>
<name>A0ABR9M905_9ACTN</name>
<evidence type="ECO:0000313" key="2">
    <source>
        <dbReference type="Proteomes" id="UP000633509"/>
    </source>
</evidence>
<evidence type="ECO:0008006" key="3">
    <source>
        <dbReference type="Google" id="ProtNLM"/>
    </source>
</evidence>